<sequence length="168" mass="20191">MENCNRQERLARRYKRLTTTFTEETQYMLYIDIVASELKQICQILENELVEISDMQQLFEKLSRVTKTFEEVEINKCARVFSSCFHQNRTRIPKCPFVFQEIYNVKAMSHLEFKVLLFNKLQKALGLEDHEKRGNELWIITIDYHNTSERQWNKLKILKKDKYKGVSS</sequence>
<protein>
    <submittedName>
        <fullName evidence="1">Uncharacterized protein</fullName>
    </submittedName>
</protein>
<dbReference type="AlphaFoldDB" id="A0A8H4ARH1"/>
<reference evidence="1 2" key="1">
    <citation type="journal article" date="2019" name="Environ. Microbiol.">
        <title>At the nexus of three kingdoms: the genome of the mycorrhizal fungus Gigaspora margarita provides insights into plant, endobacterial and fungal interactions.</title>
        <authorList>
            <person name="Venice F."/>
            <person name="Ghignone S."/>
            <person name="Salvioli di Fossalunga A."/>
            <person name="Amselem J."/>
            <person name="Novero M."/>
            <person name="Xianan X."/>
            <person name="Sedzielewska Toro K."/>
            <person name="Morin E."/>
            <person name="Lipzen A."/>
            <person name="Grigoriev I.V."/>
            <person name="Henrissat B."/>
            <person name="Martin F.M."/>
            <person name="Bonfante P."/>
        </authorList>
    </citation>
    <scope>NUCLEOTIDE SEQUENCE [LARGE SCALE GENOMIC DNA]</scope>
    <source>
        <strain evidence="1 2">BEG34</strain>
    </source>
</reference>
<keyword evidence="2" id="KW-1185">Reference proteome</keyword>
<proteinExistence type="predicted"/>
<dbReference type="Proteomes" id="UP000439903">
    <property type="component" value="Unassembled WGS sequence"/>
</dbReference>
<evidence type="ECO:0000313" key="1">
    <source>
        <dbReference type="EMBL" id="KAF0525599.1"/>
    </source>
</evidence>
<comment type="caution">
    <text evidence="1">The sequence shown here is derived from an EMBL/GenBank/DDBJ whole genome shotgun (WGS) entry which is preliminary data.</text>
</comment>
<accession>A0A8H4ARH1</accession>
<dbReference type="EMBL" id="WTPW01000297">
    <property type="protein sequence ID" value="KAF0525599.1"/>
    <property type="molecule type" value="Genomic_DNA"/>
</dbReference>
<evidence type="ECO:0000313" key="2">
    <source>
        <dbReference type="Proteomes" id="UP000439903"/>
    </source>
</evidence>
<organism evidence="1 2">
    <name type="scientific">Gigaspora margarita</name>
    <dbReference type="NCBI Taxonomy" id="4874"/>
    <lineage>
        <taxon>Eukaryota</taxon>
        <taxon>Fungi</taxon>
        <taxon>Fungi incertae sedis</taxon>
        <taxon>Mucoromycota</taxon>
        <taxon>Glomeromycotina</taxon>
        <taxon>Glomeromycetes</taxon>
        <taxon>Diversisporales</taxon>
        <taxon>Gigasporaceae</taxon>
        <taxon>Gigaspora</taxon>
    </lineage>
</organism>
<name>A0A8H4ARH1_GIGMA</name>
<gene>
    <name evidence="1" type="ORF">F8M41_014418</name>
</gene>